<evidence type="ECO:0000313" key="1">
    <source>
        <dbReference type="EMBL" id="GBP17708.1"/>
    </source>
</evidence>
<dbReference type="AlphaFoldDB" id="A0A4C1TUZ4"/>
<organism evidence="1 2">
    <name type="scientific">Eumeta variegata</name>
    <name type="common">Bagworm moth</name>
    <name type="synonym">Eumeta japonica</name>
    <dbReference type="NCBI Taxonomy" id="151549"/>
    <lineage>
        <taxon>Eukaryota</taxon>
        <taxon>Metazoa</taxon>
        <taxon>Ecdysozoa</taxon>
        <taxon>Arthropoda</taxon>
        <taxon>Hexapoda</taxon>
        <taxon>Insecta</taxon>
        <taxon>Pterygota</taxon>
        <taxon>Neoptera</taxon>
        <taxon>Endopterygota</taxon>
        <taxon>Lepidoptera</taxon>
        <taxon>Glossata</taxon>
        <taxon>Ditrysia</taxon>
        <taxon>Tineoidea</taxon>
        <taxon>Psychidae</taxon>
        <taxon>Oiketicinae</taxon>
        <taxon>Eumeta</taxon>
    </lineage>
</organism>
<accession>A0A4C1TUZ4</accession>
<comment type="caution">
    <text evidence="1">The sequence shown here is derived from an EMBL/GenBank/DDBJ whole genome shotgun (WGS) entry which is preliminary data.</text>
</comment>
<proteinExistence type="predicted"/>
<evidence type="ECO:0000313" key="2">
    <source>
        <dbReference type="Proteomes" id="UP000299102"/>
    </source>
</evidence>
<name>A0A4C1TUZ4_EUMVA</name>
<sequence length="119" mass="13472">MDGSGLKEAFCEIYAENSSEKALSGHAYARAIRGHFLVQLALSELIFSSMELSDTEKGLMDTFLLDLGTEHFGDNLHHEDLKTIKDKFIEHLTSIQKKRSYRKTLDTVLANGLISKRFH</sequence>
<keyword evidence="2" id="KW-1185">Reference proteome</keyword>
<dbReference type="Proteomes" id="UP000299102">
    <property type="component" value="Unassembled WGS sequence"/>
</dbReference>
<protein>
    <submittedName>
        <fullName evidence="1">Uncharacterized protein</fullName>
    </submittedName>
</protein>
<dbReference type="OrthoDB" id="6753017at2759"/>
<dbReference type="EMBL" id="BGZK01000089">
    <property type="protein sequence ID" value="GBP17708.1"/>
    <property type="molecule type" value="Genomic_DNA"/>
</dbReference>
<gene>
    <name evidence="1" type="ORF">EVAR_8697_1</name>
</gene>
<reference evidence="1 2" key="1">
    <citation type="journal article" date="2019" name="Commun. Biol.">
        <title>The bagworm genome reveals a unique fibroin gene that provides high tensile strength.</title>
        <authorList>
            <person name="Kono N."/>
            <person name="Nakamura H."/>
            <person name="Ohtoshi R."/>
            <person name="Tomita M."/>
            <person name="Numata K."/>
            <person name="Arakawa K."/>
        </authorList>
    </citation>
    <scope>NUCLEOTIDE SEQUENCE [LARGE SCALE GENOMIC DNA]</scope>
</reference>